<evidence type="ECO:0000256" key="2">
    <source>
        <dbReference type="ARBA" id="ARBA00023033"/>
    </source>
</evidence>
<reference evidence="4" key="1">
    <citation type="submission" date="2023-03" db="EMBL/GenBank/DDBJ databases">
        <title>Actinoallomurus iriomotensis NBRC 103681.</title>
        <authorList>
            <person name="Ichikawa N."/>
            <person name="Sato H."/>
            <person name="Tonouchi N."/>
        </authorList>
    </citation>
    <scope>NUCLEOTIDE SEQUENCE</scope>
    <source>
        <strain evidence="4">NBRC 103681</strain>
    </source>
</reference>
<dbReference type="Gene3D" id="3.50.50.60">
    <property type="entry name" value="FAD/NAD(P)-binding domain"/>
    <property type="match status" value="1"/>
</dbReference>
<protein>
    <submittedName>
        <fullName evidence="4">Salicylate hydroxylase</fullName>
    </submittedName>
</protein>
<organism evidence="4 5">
    <name type="scientific">Actinoallomurus iriomotensis</name>
    <dbReference type="NCBI Taxonomy" id="478107"/>
    <lineage>
        <taxon>Bacteria</taxon>
        <taxon>Bacillati</taxon>
        <taxon>Actinomycetota</taxon>
        <taxon>Actinomycetes</taxon>
        <taxon>Streptosporangiales</taxon>
        <taxon>Thermomonosporaceae</taxon>
        <taxon>Actinoallomurus</taxon>
    </lineage>
</organism>
<dbReference type="Pfam" id="PF01494">
    <property type="entry name" value="FAD_binding_3"/>
    <property type="match status" value="1"/>
</dbReference>
<keyword evidence="2" id="KW-0503">Monooxygenase</keyword>
<evidence type="ECO:0000313" key="5">
    <source>
        <dbReference type="Proteomes" id="UP001165135"/>
    </source>
</evidence>
<evidence type="ECO:0000259" key="3">
    <source>
        <dbReference type="Pfam" id="PF01494"/>
    </source>
</evidence>
<dbReference type="InterPro" id="IPR036188">
    <property type="entry name" value="FAD/NAD-bd_sf"/>
</dbReference>
<dbReference type="Proteomes" id="UP001165135">
    <property type="component" value="Unassembled WGS sequence"/>
</dbReference>
<feature type="domain" description="FAD-binding" evidence="3">
    <location>
        <begin position="2"/>
        <end position="333"/>
    </location>
</feature>
<sequence length="374" mass="39999">MRVLVIGAGVGGLGVARALLAGGHEVGVYERAPALRTGGAALTLWSNGTGILDELGVSVADAGVRIDVLEQRDQDGRLLVSVDVARAAAAYGHPHVSLPRRRLLERLADGLPPGTVAFDRACAAIEQDGDIVRARFRDGGVAEGDLLVGADGHRSVVRSQLWGGDPTEPTGWVTWQGLSPMATDVTSSRCGVMVVGRAGMCGLMPAGDGLLQWWFDVRRPSGAPTPSSPLAELRRRFGDWAAPVRDVLAAADDADVEFFPHYRHRVPRKWGSGRATLAGDAAHTMPPTQAQGANQALEDAWALAAALRAPSDLPSALREYERSRSRRAGRVARLAGAEVTDRYGPMLSRLTPDGLVSRFHTRWLRRISDYLVAH</sequence>
<gene>
    <name evidence="4" type="ORF">Airi01_090990</name>
</gene>
<dbReference type="InterPro" id="IPR002938">
    <property type="entry name" value="FAD-bd"/>
</dbReference>
<dbReference type="GO" id="GO:0071949">
    <property type="term" value="F:FAD binding"/>
    <property type="evidence" value="ECO:0007669"/>
    <property type="project" value="InterPro"/>
</dbReference>
<dbReference type="PANTHER" id="PTHR13789">
    <property type="entry name" value="MONOOXYGENASE"/>
    <property type="match status" value="1"/>
</dbReference>
<evidence type="ECO:0000313" key="4">
    <source>
        <dbReference type="EMBL" id="GLY80832.1"/>
    </source>
</evidence>
<evidence type="ECO:0000256" key="1">
    <source>
        <dbReference type="ARBA" id="ARBA00023002"/>
    </source>
</evidence>
<dbReference type="InterPro" id="IPR050493">
    <property type="entry name" value="FAD-dep_Monooxygenase_BioMet"/>
</dbReference>
<proteinExistence type="predicted"/>
<dbReference type="SUPFAM" id="SSF51905">
    <property type="entry name" value="FAD/NAD(P)-binding domain"/>
    <property type="match status" value="1"/>
</dbReference>
<dbReference type="PANTHER" id="PTHR13789:SF309">
    <property type="entry name" value="PUTATIVE (AFU_ORTHOLOGUE AFUA_6G14510)-RELATED"/>
    <property type="match status" value="1"/>
</dbReference>
<accession>A0A9W6RVC7</accession>
<dbReference type="PRINTS" id="PR00420">
    <property type="entry name" value="RNGMNOXGNASE"/>
</dbReference>
<name>A0A9W6RVC7_9ACTN</name>
<dbReference type="GO" id="GO:0004497">
    <property type="term" value="F:monooxygenase activity"/>
    <property type="evidence" value="ECO:0007669"/>
    <property type="project" value="UniProtKB-KW"/>
</dbReference>
<dbReference type="EMBL" id="BSTJ01000016">
    <property type="protein sequence ID" value="GLY80832.1"/>
    <property type="molecule type" value="Genomic_DNA"/>
</dbReference>
<keyword evidence="1" id="KW-0560">Oxidoreductase</keyword>
<dbReference type="RefSeq" id="WP_285634344.1">
    <property type="nucleotide sequence ID" value="NZ_BSTJ01000016.1"/>
</dbReference>
<comment type="caution">
    <text evidence="4">The sequence shown here is derived from an EMBL/GenBank/DDBJ whole genome shotgun (WGS) entry which is preliminary data.</text>
</comment>
<dbReference type="AlphaFoldDB" id="A0A9W6RVC7"/>